<dbReference type="AlphaFoldDB" id="A0AAE3D387"/>
<dbReference type="InterPro" id="IPR011990">
    <property type="entry name" value="TPR-like_helical_dom_sf"/>
</dbReference>
<evidence type="ECO:0000256" key="2">
    <source>
        <dbReference type="ARBA" id="ARBA00022803"/>
    </source>
</evidence>
<dbReference type="RefSeq" id="WP_220230670.1">
    <property type="nucleotide sequence ID" value="NZ_JAICBX010000005.1"/>
</dbReference>
<reference evidence="6" key="1">
    <citation type="submission" date="2021-08" db="EMBL/GenBank/DDBJ databases">
        <title>Hoeflea bacterium WL0058 sp. nov., isolated from the sediment.</title>
        <authorList>
            <person name="Wang L."/>
            <person name="Zhang D."/>
        </authorList>
    </citation>
    <scope>NUCLEOTIDE SEQUENCE</scope>
    <source>
        <strain evidence="6">WL0058</strain>
    </source>
</reference>
<name>A0AAE3D387_9HYPH</name>
<dbReference type="InterPro" id="IPR036366">
    <property type="entry name" value="PGBDSf"/>
</dbReference>
<keyword evidence="2 3" id="KW-0802">TPR repeat</keyword>
<keyword evidence="1" id="KW-0677">Repeat</keyword>
<evidence type="ECO:0000259" key="5">
    <source>
        <dbReference type="Pfam" id="PF01471"/>
    </source>
</evidence>
<dbReference type="EMBL" id="JAICBX010000005">
    <property type="protein sequence ID" value="MBW8639937.1"/>
    <property type="molecule type" value="Genomic_DNA"/>
</dbReference>
<proteinExistence type="predicted"/>
<feature type="domain" description="Peptidoglycan binding-like" evidence="5">
    <location>
        <begin position="227"/>
        <end position="259"/>
    </location>
</feature>
<accession>A0AAE3D387</accession>
<dbReference type="Pfam" id="PF13424">
    <property type="entry name" value="TPR_12"/>
    <property type="match status" value="1"/>
</dbReference>
<dbReference type="PANTHER" id="PTHR44858:SF1">
    <property type="entry name" value="UDP-N-ACETYLGLUCOSAMINE--PEPTIDE N-ACETYLGLUCOSAMINYLTRANSFERASE SPINDLY-RELATED"/>
    <property type="match status" value="1"/>
</dbReference>
<organism evidence="6 7">
    <name type="scientific">Flavimaribacter sediminis</name>
    <dbReference type="NCBI Taxonomy" id="2865987"/>
    <lineage>
        <taxon>Bacteria</taxon>
        <taxon>Pseudomonadati</taxon>
        <taxon>Pseudomonadota</taxon>
        <taxon>Alphaproteobacteria</taxon>
        <taxon>Hyphomicrobiales</taxon>
        <taxon>Rhizobiaceae</taxon>
        <taxon>Flavimaribacter</taxon>
    </lineage>
</organism>
<dbReference type="InterPro" id="IPR019734">
    <property type="entry name" value="TPR_rpt"/>
</dbReference>
<dbReference type="Gene3D" id="1.25.40.10">
    <property type="entry name" value="Tetratricopeptide repeat domain"/>
    <property type="match status" value="2"/>
</dbReference>
<feature type="chain" id="PRO_5042244756" evidence="4">
    <location>
        <begin position="21"/>
        <end position="269"/>
    </location>
</feature>
<comment type="caution">
    <text evidence="6">The sequence shown here is derived from an EMBL/GenBank/DDBJ whole genome shotgun (WGS) entry which is preliminary data.</text>
</comment>
<keyword evidence="7" id="KW-1185">Reference proteome</keyword>
<feature type="signal peptide" evidence="4">
    <location>
        <begin position="1"/>
        <end position="20"/>
    </location>
</feature>
<evidence type="ECO:0000313" key="7">
    <source>
        <dbReference type="Proteomes" id="UP001196509"/>
    </source>
</evidence>
<gene>
    <name evidence="6" type="ORF">K1W69_22270</name>
</gene>
<dbReference type="InterPro" id="IPR036365">
    <property type="entry name" value="PGBD-like_sf"/>
</dbReference>
<dbReference type="SUPFAM" id="SSF48452">
    <property type="entry name" value="TPR-like"/>
    <property type="match status" value="1"/>
</dbReference>
<dbReference type="SMART" id="SM00028">
    <property type="entry name" value="TPR"/>
    <property type="match status" value="4"/>
</dbReference>
<evidence type="ECO:0000256" key="3">
    <source>
        <dbReference type="PROSITE-ProRule" id="PRU00339"/>
    </source>
</evidence>
<feature type="repeat" description="TPR" evidence="3">
    <location>
        <begin position="90"/>
        <end position="123"/>
    </location>
</feature>
<dbReference type="SUPFAM" id="SSF47090">
    <property type="entry name" value="PGBD-like"/>
    <property type="match status" value="1"/>
</dbReference>
<dbReference type="PROSITE" id="PS50005">
    <property type="entry name" value="TPR"/>
    <property type="match status" value="3"/>
</dbReference>
<dbReference type="Pfam" id="PF00515">
    <property type="entry name" value="TPR_1"/>
    <property type="match status" value="1"/>
</dbReference>
<dbReference type="PANTHER" id="PTHR44858">
    <property type="entry name" value="TETRATRICOPEPTIDE REPEAT PROTEIN 6"/>
    <property type="match status" value="1"/>
</dbReference>
<evidence type="ECO:0000256" key="4">
    <source>
        <dbReference type="SAM" id="SignalP"/>
    </source>
</evidence>
<sequence length="269" mass="30765">MRIVFIAFGMFAFVSAFASAQASDWDDCAKERDLKLSLAGCTKVLEAGKVSGERLATTYYYRGNVNRRLGNLDQAVEDLNHALELDPNYKHPYIDLGLVEKTRHNYEKAIAYYDLALEIDPEFAKAYYNRGNVYWYQDQYDRAVMDYDQAIDIDPDYYFPYVGRAWALYALGHDELALQNADKALELRPGYGHARNIRALVLSVLGQWQEALPELDAFIIEEHKPALVKRLQTSLIEMGYFDGPVDGAYGQKMRSALEACLKERCRLLN</sequence>
<dbReference type="InterPro" id="IPR002477">
    <property type="entry name" value="Peptidoglycan-bd-like"/>
</dbReference>
<evidence type="ECO:0000313" key="6">
    <source>
        <dbReference type="EMBL" id="MBW8639937.1"/>
    </source>
</evidence>
<protein>
    <submittedName>
        <fullName evidence="6">Tetratricopeptide repeat protein</fullName>
    </submittedName>
</protein>
<evidence type="ECO:0000256" key="1">
    <source>
        <dbReference type="ARBA" id="ARBA00022737"/>
    </source>
</evidence>
<dbReference type="InterPro" id="IPR050498">
    <property type="entry name" value="Ycf3"/>
</dbReference>
<keyword evidence="4" id="KW-0732">Signal</keyword>
<dbReference type="Proteomes" id="UP001196509">
    <property type="component" value="Unassembled WGS sequence"/>
</dbReference>
<feature type="repeat" description="TPR" evidence="3">
    <location>
        <begin position="124"/>
        <end position="157"/>
    </location>
</feature>
<feature type="repeat" description="TPR" evidence="3">
    <location>
        <begin position="56"/>
        <end position="89"/>
    </location>
</feature>
<dbReference type="Gene3D" id="1.10.101.10">
    <property type="entry name" value="PGBD-like superfamily/PGBD"/>
    <property type="match status" value="1"/>
</dbReference>
<dbReference type="Pfam" id="PF13432">
    <property type="entry name" value="TPR_16"/>
    <property type="match status" value="1"/>
</dbReference>
<dbReference type="Pfam" id="PF01471">
    <property type="entry name" value="PG_binding_1"/>
    <property type="match status" value="1"/>
</dbReference>
<dbReference type="PROSITE" id="PS50293">
    <property type="entry name" value="TPR_REGION"/>
    <property type="match status" value="2"/>
</dbReference>